<dbReference type="GO" id="GO:0016226">
    <property type="term" value="P:iron-sulfur cluster assembly"/>
    <property type="evidence" value="ECO:0007669"/>
    <property type="project" value="TreeGrafter"/>
</dbReference>
<evidence type="ECO:0000313" key="3">
    <source>
        <dbReference type="EMBL" id="KXZ50001.1"/>
    </source>
</evidence>
<dbReference type="SUPFAM" id="SSF82657">
    <property type="entry name" value="BolA-like"/>
    <property type="match status" value="1"/>
</dbReference>
<feature type="region of interest" description="Disordered" evidence="2">
    <location>
        <begin position="39"/>
        <end position="76"/>
    </location>
</feature>
<dbReference type="InterPro" id="IPR036065">
    <property type="entry name" value="BolA-like_sf"/>
</dbReference>
<comment type="caution">
    <text evidence="3">The sequence shown here is derived from an EMBL/GenBank/DDBJ whole genome shotgun (WGS) entry which is preliminary data.</text>
</comment>
<reference evidence="4" key="1">
    <citation type="journal article" date="2016" name="Nat. Commun.">
        <title>The Gonium pectorale genome demonstrates co-option of cell cycle regulation during the evolution of multicellularity.</title>
        <authorList>
            <person name="Hanschen E.R."/>
            <person name="Marriage T.N."/>
            <person name="Ferris P.J."/>
            <person name="Hamaji T."/>
            <person name="Toyoda A."/>
            <person name="Fujiyama A."/>
            <person name="Neme R."/>
            <person name="Noguchi H."/>
            <person name="Minakuchi Y."/>
            <person name="Suzuki M."/>
            <person name="Kawai-Toyooka H."/>
            <person name="Smith D.R."/>
            <person name="Sparks H."/>
            <person name="Anderson J."/>
            <person name="Bakaric R."/>
            <person name="Luria V."/>
            <person name="Karger A."/>
            <person name="Kirschner M.W."/>
            <person name="Durand P.M."/>
            <person name="Michod R.E."/>
            <person name="Nozaki H."/>
            <person name="Olson B.J."/>
        </authorList>
    </citation>
    <scope>NUCLEOTIDE SEQUENCE [LARGE SCALE GENOMIC DNA]</scope>
    <source>
        <strain evidence="4">NIES-2863</strain>
    </source>
</reference>
<dbReference type="OrthoDB" id="4983at2759"/>
<evidence type="ECO:0000313" key="4">
    <source>
        <dbReference type="Proteomes" id="UP000075714"/>
    </source>
</evidence>
<sequence>MASLITRNVATTGRAVASQEACSTSSTLVAMRPLRVSGARLAPRRHEQRPLASPVARSIPVSGPGAASPAPLGGAAGQVTSELMESMRAKISEALETDKCTVTDVYGDGRHVSIDVVSAQFAGKSSMQRQRMVFKVRTGRWDGGP</sequence>
<dbReference type="AlphaFoldDB" id="A0A150GJN2"/>
<keyword evidence="4" id="KW-1185">Reference proteome</keyword>
<proteinExistence type="inferred from homology"/>
<feature type="compositionally biased region" description="Low complexity" evidence="2">
    <location>
        <begin position="62"/>
        <end position="73"/>
    </location>
</feature>
<evidence type="ECO:0008006" key="5">
    <source>
        <dbReference type="Google" id="ProtNLM"/>
    </source>
</evidence>
<dbReference type="Gene3D" id="3.30.300.90">
    <property type="entry name" value="BolA-like"/>
    <property type="match status" value="1"/>
</dbReference>
<accession>A0A150GJN2</accession>
<dbReference type="Proteomes" id="UP000075714">
    <property type="component" value="Unassembled WGS sequence"/>
</dbReference>
<dbReference type="InterPro" id="IPR002634">
    <property type="entry name" value="BolA"/>
</dbReference>
<organism evidence="3 4">
    <name type="scientific">Gonium pectorale</name>
    <name type="common">Green alga</name>
    <dbReference type="NCBI Taxonomy" id="33097"/>
    <lineage>
        <taxon>Eukaryota</taxon>
        <taxon>Viridiplantae</taxon>
        <taxon>Chlorophyta</taxon>
        <taxon>core chlorophytes</taxon>
        <taxon>Chlorophyceae</taxon>
        <taxon>CS clade</taxon>
        <taxon>Chlamydomonadales</taxon>
        <taxon>Volvocaceae</taxon>
        <taxon>Gonium</taxon>
    </lineage>
</organism>
<comment type="similarity">
    <text evidence="1">Belongs to the BolA/IbaG family.</text>
</comment>
<dbReference type="STRING" id="33097.A0A150GJN2"/>
<gene>
    <name evidence="3" type="ORF">GPECTOR_18g156</name>
</gene>
<evidence type="ECO:0000256" key="2">
    <source>
        <dbReference type="SAM" id="MobiDB-lite"/>
    </source>
</evidence>
<dbReference type="Pfam" id="PF01722">
    <property type="entry name" value="BolA"/>
    <property type="match status" value="1"/>
</dbReference>
<dbReference type="PANTHER" id="PTHR46230:SF4">
    <property type="entry name" value="PROTEIN BOLA4, CHLOROPLASTIC_MITOCHONDRIAL"/>
    <property type="match status" value="1"/>
</dbReference>
<dbReference type="PANTHER" id="PTHR46230">
    <property type="match status" value="1"/>
</dbReference>
<dbReference type="EMBL" id="LSYV01000019">
    <property type="protein sequence ID" value="KXZ50001.1"/>
    <property type="molecule type" value="Genomic_DNA"/>
</dbReference>
<evidence type="ECO:0000256" key="1">
    <source>
        <dbReference type="RuleBase" id="RU003860"/>
    </source>
</evidence>
<protein>
    <recommendedName>
        <fullName evidence="5">BolA protein</fullName>
    </recommendedName>
</protein>
<name>A0A150GJN2_GONPE</name>